<proteinExistence type="predicted"/>
<name>A0A0F9RPR1_9ZZZZ</name>
<dbReference type="AlphaFoldDB" id="A0A0F9RPR1"/>
<organism evidence="1">
    <name type="scientific">marine sediment metagenome</name>
    <dbReference type="NCBI Taxonomy" id="412755"/>
    <lineage>
        <taxon>unclassified sequences</taxon>
        <taxon>metagenomes</taxon>
        <taxon>ecological metagenomes</taxon>
    </lineage>
</organism>
<dbReference type="EMBL" id="LAZR01002680">
    <property type="protein sequence ID" value="KKN26951.1"/>
    <property type="molecule type" value="Genomic_DNA"/>
</dbReference>
<gene>
    <name evidence="1" type="ORF">LCGC14_0869470</name>
</gene>
<sequence>MKILGECLGIELVKRSDDDEHICIQLLIEDDGNWFNLGNSFSSFWIEDLVDVIKGTSVHLRSMPDDPSGFGKIFGKEKEKKQ</sequence>
<evidence type="ECO:0000313" key="1">
    <source>
        <dbReference type="EMBL" id="KKN26951.1"/>
    </source>
</evidence>
<accession>A0A0F9RPR1</accession>
<reference evidence="1" key="1">
    <citation type="journal article" date="2015" name="Nature">
        <title>Complex archaea that bridge the gap between prokaryotes and eukaryotes.</title>
        <authorList>
            <person name="Spang A."/>
            <person name="Saw J.H."/>
            <person name="Jorgensen S.L."/>
            <person name="Zaremba-Niedzwiedzka K."/>
            <person name="Martijn J."/>
            <person name="Lind A.E."/>
            <person name="van Eijk R."/>
            <person name="Schleper C."/>
            <person name="Guy L."/>
            <person name="Ettema T.J."/>
        </authorList>
    </citation>
    <scope>NUCLEOTIDE SEQUENCE</scope>
</reference>
<protein>
    <submittedName>
        <fullName evidence="1">Uncharacterized protein</fullName>
    </submittedName>
</protein>
<comment type="caution">
    <text evidence="1">The sequence shown here is derived from an EMBL/GenBank/DDBJ whole genome shotgun (WGS) entry which is preliminary data.</text>
</comment>